<keyword evidence="1" id="KW-0812">Transmembrane</keyword>
<name>A0A9X2LB09_9PROT</name>
<keyword evidence="1" id="KW-1133">Transmembrane helix</keyword>
<feature type="transmembrane region" description="Helical" evidence="1">
    <location>
        <begin position="179"/>
        <end position="197"/>
    </location>
</feature>
<organism evidence="2 3">
    <name type="scientific">Parvularcula maris</name>
    <dbReference type="NCBI Taxonomy" id="2965077"/>
    <lineage>
        <taxon>Bacteria</taxon>
        <taxon>Pseudomonadati</taxon>
        <taxon>Pseudomonadota</taxon>
        <taxon>Alphaproteobacteria</taxon>
        <taxon>Parvularculales</taxon>
        <taxon>Parvularculaceae</taxon>
        <taxon>Parvularcula</taxon>
    </lineage>
</organism>
<evidence type="ECO:0000313" key="2">
    <source>
        <dbReference type="EMBL" id="MCQ8186174.1"/>
    </source>
</evidence>
<dbReference type="PANTHER" id="PTHR41795:SF1">
    <property type="entry name" value="EXOPOLYSACCHARIDE SYNTHESIS PROTEIN"/>
    <property type="match status" value="1"/>
</dbReference>
<dbReference type="AlphaFoldDB" id="A0A9X2LB09"/>
<evidence type="ECO:0000313" key="3">
    <source>
        <dbReference type="Proteomes" id="UP001142610"/>
    </source>
</evidence>
<dbReference type="RefSeq" id="WP_256620069.1">
    <property type="nucleotide sequence ID" value="NZ_JANIBC010000013.1"/>
</dbReference>
<dbReference type="Pfam" id="PF06055">
    <property type="entry name" value="ExoD"/>
    <property type="match status" value="1"/>
</dbReference>
<accession>A0A9X2LB09</accession>
<feature type="transmembrane region" description="Helical" evidence="1">
    <location>
        <begin position="61"/>
        <end position="82"/>
    </location>
</feature>
<evidence type="ECO:0000256" key="1">
    <source>
        <dbReference type="SAM" id="Phobius"/>
    </source>
</evidence>
<proteinExistence type="predicted"/>
<sequence>MNDQATGVTDILDRLDRAVANRQDAGEGKVSVRTLLDSFGERSYGPFLLIPALLELSPIGGIPGVPTVIAFMVLTTAAQMLVGRKHIWVPGFIEKRCVDGSKIEAVDSKVRPVARWLDRHTRERLRLLTRTPAVKVAAVCIMLLCLTVPPLELIPFGSSIPMAAIAMFGLALLVRDGLLMLFGFIAVVAAAVGIVLLV</sequence>
<keyword evidence="3" id="KW-1185">Reference proteome</keyword>
<dbReference type="PANTHER" id="PTHR41795">
    <property type="entry name" value="EXOPOLYSACCHARIDE SYNTHESIS PROTEIN"/>
    <property type="match status" value="1"/>
</dbReference>
<comment type="caution">
    <text evidence="2">The sequence shown here is derived from an EMBL/GenBank/DDBJ whole genome shotgun (WGS) entry which is preliminary data.</text>
</comment>
<keyword evidence="1" id="KW-0472">Membrane</keyword>
<dbReference type="Proteomes" id="UP001142610">
    <property type="component" value="Unassembled WGS sequence"/>
</dbReference>
<dbReference type="InterPro" id="IPR010331">
    <property type="entry name" value="ExoD"/>
</dbReference>
<dbReference type="EMBL" id="JANIBC010000013">
    <property type="protein sequence ID" value="MCQ8186174.1"/>
    <property type="molecule type" value="Genomic_DNA"/>
</dbReference>
<feature type="transmembrane region" description="Helical" evidence="1">
    <location>
        <begin position="132"/>
        <end position="150"/>
    </location>
</feature>
<dbReference type="PIRSF" id="PIRSF033239">
    <property type="entry name" value="ExoD"/>
    <property type="match status" value="1"/>
</dbReference>
<protein>
    <submittedName>
        <fullName evidence="2">Exopolysaccharide biosynthesis protein</fullName>
    </submittedName>
</protein>
<reference evidence="2" key="1">
    <citation type="submission" date="2022-07" db="EMBL/GenBank/DDBJ databases">
        <title>Parvularcula maris sp. nov., an algicidal bacterium isolated from seawater.</title>
        <authorList>
            <person name="Li F."/>
        </authorList>
    </citation>
    <scope>NUCLEOTIDE SEQUENCE</scope>
    <source>
        <strain evidence="2">BGMRC 0090</strain>
    </source>
</reference>
<gene>
    <name evidence="2" type="ORF">NOG11_12365</name>
</gene>